<keyword evidence="3" id="KW-1185">Reference proteome</keyword>
<evidence type="ECO:0000256" key="1">
    <source>
        <dbReference type="SAM" id="MobiDB-lite"/>
    </source>
</evidence>
<feature type="region of interest" description="Disordered" evidence="1">
    <location>
        <begin position="91"/>
        <end position="130"/>
    </location>
</feature>
<evidence type="ECO:0000313" key="3">
    <source>
        <dbReference type="Proteomes" id="UP001589870"/>
    </source>
</evidence>
<accession>A0ABV6U331</accession>
<protein>
    <submittedName>
        <fullName evidence="2">Uncharacterized protein</fullName>
    </submittedName>
</protein>
<evidence type="ECO:0000313" key="2">
    <source>
        <dbReference type="EMBL" id="MFC0861561.1"/>
    </source>
</evidence>
<dbReference type="Proteomes" id="UP001589870">
    <property type="component" value="Unassembled WGS sequence"/>
</dbReference>
<feature type="compositionally biased region" description="Pro residues" evidence="1">
    <location>
        <begin position="120"/>
        <end position="130"/>
    </location>
</feature>
<organism evidence="2 3">
    <name type="scientific">Sphaerimonospora cavernae</name>
    <dbReference type="NCBI Taxonomy" id="1740611"/>
    <lineage>
        <taxon>Bacteria</taxon>
        <taxon>Bacillati</taxon>
        <taxon>Actinomycetota</taxon>
        <taxon>Actinomycetes</taxon>
        <taxon>Streptosporangiales</taxon>
        <taxon>Streptosporangiaceae</taxon>
        <taxon>Sphaerimonospora</taxon>
    </lineage>
</organism>
<gene>
    <name evidence="2" type="ORF">ACFHYQ_04535</name>
</gene>
<proteinExistence type="predicted"/>
<name>A0ABV6U331_9ACTN</name>
<reference evidence="2 3" key="1">
    <citation type="submission" date="2024-09" db="EMBL/GenBank/DDBJ databases">
        <authorList>
            <person name="Sun Q."/>
            <person name="Mori K."/>
        </authorList>
    </citation>
    <scope>NUCLEOTIDE SEQUENCE [LARGE SCALE GENOMIC DNA]</scope>
    <source>
        <strain evidence="2 3">TBRC 1851</strain>
    </source>
</reference>
<sequence>MMKGGDWAFGCQLVDGTLGGFGTPPTAMPIRIFTPQVLAPTGARLSKTLLREQGKGVLPADVEPWMLDTTTWPGDVDNYVDALVWLAQRNQRRIRPTSQATEDEDCGWYRNWSPHGAGTTPPPAEWPGST</sequence>
<comment type="caution">
    <text evidence="2">The sequence shown here is derived from an EMBL/GenBank/DDBJ whole genome shotgun (WGS) entry which is preliminary data.</text>
</comment>
<dbReference type="EMBL" id="JBHMQT010000005">
    <property type="protein sequence ID" value="MFC0861561.1"/>
    <property type="molecule type" value="Genomic_DNA"/>
</dbReference>
<dbReference type="RefSeq" id="WP_394299790.1">
    <property type="nucleotide sequence ID" value="NZ_JBHMQT010000005.1"/>
</dbReference>